<evidence type="ECO:0000256" key="7">
    <source>
        <dbReference type="ARBA" id="ARBA00022989"/>
    </source>
</evidence>
<feature type="transmembrane region" description="Helical" evidence="11">
    <location>
        <begin position="263"/>
        <end position="282"/>
    </location>
</feature>
<dbReference type="Proteomes" id="UP001286174">
    <property type="component" value="Unassembled WGS sequence"/>
</dbReference>
<dbReference type="EMBL" id="JALBUR010000010">
    <property type="protein sequence ID" value="MDX8419555.1"/>
    <property type="molecule type" value="Genomic_DNA"/>
</dbReference>
<comment type="subcellular location">
    <subcellularLocation>
        <location evidence="1">Cell inner membrane</location>
        <topology evidence="1">Multi-pass membrane protein</topology>
    </subcellularLocation>
</comment>
<dbReference type="InterPro" id="IPR003838">
    <property type="entry name" value="ABC3_permease_C"/>
</dbReference>
<dbReference type="FunFam" id="3.40.50.300:FF:000032">
    <property type="entry name" value="Export ABC transporter ATP-binding protein"/>
    <property type="match status" value="1"/>
</dbReference>
<comment type="similarity">
    <text evidence="9">Belongs to the ABC transporter superfamily. Macrolide exporter (TC 3.A.1.122) family.</text>
</comment>
<keyword evidence="7 11" id="KW-1133">Transmembrane helix</keyword>
<keyword evidence="3" id="KW-1003">Cell membrane</keyword>
<comment type="caution">
    <text evidence="13">The sequence shown here is derived from an EMBL/GenBank/DDBJ whole genome shotgun (WGS) entry which is preliminary data.</text>
</comment>
<evidence type="ECO:0000256" key="3">
    <source>
        <dbReference type="ARBA" id="ARBA00022475"/>
    </source>
</evidence>
<dbReference type="InterPro" id="IPR003593">
    <property type="entry name" value="AAA+_ATPase"/>
</dbReference>
<feature type="transmembrane region" description="Helical" evidence="11">
    <location>
        <begin position="1027"/>
        <end position="1055"/>
    </location>
</feature>
<feature type="compositionally biased region" description="Polar residues" evidence="10">
    <location>
        <begin position="339"/>
        <end position="355"/>
    </location>
</feature>
<dbReference type="CDD" id="cd03255">
    <property type="entry name" value="ABC_MJ0796_LolCDE_FtsE"/>
    <property type="match status" value="1"/>
</dbReference>
<protein>
    <submittedName>
        <fullName evidence="13">ABC transporter ATP-binding protein/permease</fullName>
    </submittedName>
</protein>
<feature type="transmembrane region" description="Helical" evidence="11">
    <location>
        <begin position="1122"/>
        <end position="1143"/>
    </location>
</feature>
<dbReference type="InterPro" id="IPR027417">
    <property type="entry name" value="P-loop_NTPase"/>
</dbReference>
<dbReference type="GO" id="GO:0098796">
    <property type="term" value="C:membrane protein complex"/>
    <property type="evidence" value="ECO:0007669"/>
    <property type="project" value="UniProtKB-ARBA"/>
</dbReference>
<evidence type="ECO:0000259" key="12">
    <source>
        <dbReference type="PROSITE" id="PS50893"/>
    </source>
</evidence>
<dbReference type="Pfam" id="PF02687">
    <property type="entry name" value="FtsX"/>
    <property type="match status" value="1"/>
</dbReference>
<dbReference type="PROSITE" id="PS50893">
    <property type="entry name" value="ABC_TRANSPORTER_2"/>
    <property type="match status" value="1"/>
</dbReference>
<dbReference type="PANTHER" id="PTHR42798:SF6">
    <property type="entry name" value="CELL DIVISION ATP-BINDING PROTEIN FTSE"/>
    <property type="match status" value="1"/>
</dbReference>
<dbReference type="GO" id="GO:0022857">
    <property type="term" value="F:transmembrane transporter activity"/>
    <property type="evidence" value="ECO:0007669"/>
    <property type="project" value="UniProtKB-ARBA"/>
</dbReference>
<dbReference type="InterPro" id="IPR017871">
    <property type="entry name" value="ABC_transporter-like_CS"/>
</dbReference>
<evidence type="ECO:0000256" key="9">
    <source>
        <dbReference type="ARBA" id="ARBA00038388"/>
    </source>
</evidence>
<dbReference type="SUPFAM" id="SSF52540">
    <property type="entry name" value="P-loop containing nucleoside triphosphate hydrolases"/>
    <property type="match status" value="1"/>
</dbReference>
<evidence type="ECO:0000256" key="2">
    <source>
        <dbReference type="ARBA" id="ARBA00022448"/>
    </source>
</evidence>
<dbReference type="PANTHER" id="PTHR42798">
    <property type="entry name" value="LIPOPROTEIN-RELEASING SYSTEM ATP-BINDING PROTEIN LOLD"/>
    <property type="match status" value="1"/>
</dbReference>
<evidence type="ECO:0000256" key="4">
    <source>
        <dbReference type="ARBA" id="ARBA00022692"/>
    </source>
</evidence>
<keyword evidence="5" id="KW-0547">Nucleotide-binding</keyword>
<keyword evidence="14" id="KW-1185">Reference proteome</keyword>
<feature type="transmembrane region" description="Helical" evidence="11">
    <location>
        <begin position="1076"/>
        <end position="1102"/>
    </location>
</feature>
<dbReference type="Gene3D" id="3.40.50.300">
    <property type="entry name" value="P-loop containing nucleotide triphosphate hydrolases"/>
    <property type="match status" value="1"/>
</dbReference>
<keyword evidence="2" id="KW-0813">Transport</keyword>
<dbReference type="GO" id="GO:0005886">
    <property type="term" value="C:plasma membrane"/>
    <property type="evidence" value="ECO:0007669"/>
    <property type="project" value="UniProtKB-SubCell"/>
</dbReference>
<sequence length="1160" mass="127590">MLQIRNVKKEYRTGDLVQKALDGVSVNLRDNEFVAILGPSGSGKTTLLNVIGGLDRYDSGELIINGLTTRKYKDKDWDYYRNHMIGFVFQSYNLIPHQTILANVELALTISGISGKERHDRAVKALEKVGLGNQIHKKPAQLSGGQMQRVAIARALVNDPQIVLADEPTGALDSETSIQVMELLKEVARDRLVVMVTHNPDLAHQYATRIITIKDGHLIKDTNPYIIENEQAIVKKTGKSSMNFLTALQLSFQNLRTKKARTLLVSIAGSIGIIGIALIMSISNGVQIYIRRTERETMSEYPLQINELGMDMDAMINGARSDSESQMSATADPDATGAQVKNTLARQSQETSDNDLSSLKTYLESNETIQDHARAIEYKYGITPRIYLVQNDKDYLVSANASSSMMMSFSGSSSDFYQLPAASDLYSDQYNLETGHWPANANEAILVLNNDGSINDTLLYELGIKDYSEYEKIQQDQENNKAVSITEDNNIYSYDKFIGCSFKVISPSDLYQYNAENNVYVDNSSDEETLKNAVNNGIDLTIVGVAVPKSDVKVTSLSTGVGYTNDLTQEVIKRASQSDAVKAQLANPSINIFTNKSFNDEKNSDFSLENLISVDTDALTNAFSINPDNLQLDFDPGQLNFDNIDLSNLIDTNALQKATPQFTTDQLNNILKKANLTITQDNLKTLFTDLYQSYTSQNPDTLSGFTSSFSSWIQSDEGKEAFKQAVAAIIQKDASGTLQPDNLQKVITSIMEGFPKYVIKNNLADKTFAEQLEAYLSDDSTRKTMQDEGTKMKDAISNLDLSDDDIKNIISAFTNSYNDYAKKTEGAVSTDDVISSFQTWMSSELASDVLKKDINKFIDLDALQNAFVQEFNDSMSNYSNTIADQIQNAMTNVMSQVMTQLSDTMSSSMTSLMSQMSNMFNIDTNAFANMIHINTSASSLQSMLSSMLSTTKTTAQSNLATLGYADLNKPTEIDIYPNDFDAKTTIKNVLNDYNQQMKDSGQNDKVIIYTDLVATMMKSVTDIINTISLVLIAFVAISLIVSSIMIGVITYISVLERRKEIGILRALGASKHNITEVFNAETFITGALAGIIGITAALLILIPGNKIIHHVLSTTEINASLPITAAIGLIALSILLTLLAGLLPSRKAAKSDPVAALRSE</sequence>
<gene>
    <name evidence="13" type="ORF">MOZ60_05555</name>
</gene>
<name>A0AB35U260_9FIRM</name>
<feature type="domain" description="ABC transporter" evidence="12">
    <location>
        <begin position="2"/>
        <end position="240"/>
    </location>
</feature>
<evidence type="ECO:0000256" key="6">
    <source>
        <dbReference type="ARBA" id="ARBA00022840"/>
    </source>
</evidence>
<dbReference type="RefSeq" id="WP_370595937.1">
    <property type="nucleotide sequence ID" value="NZ_JALBUR010000010.1"/>
</dbReference>
<proteinExistence type="inferred from homology"/>
<dbReference type="GO" id="GO:0016887">
    <property type="term" value="F:ATP hydrolysis activity"/>
    <property type="evidence" value="ECO:0007669"/>
    <property type="project" value="InterPro"/>
</dbReference>
<evidence type="ECO:0000313" key="13">
    <source>
        <dbReference type="EMBL" id="MDX8419555.1"/>
    </source>
</evidence>
<evidence type="ECO:0000256" key="8">
    <source>
        <dbReference type="ARBA" id="ARBA00023136"/>
    </source>
</evidence>
<keyword evidence="6 13" id="KW-0067">ATP-binding</keyword>
<dbReference type="AlphaFoldDB" id="A0AB35U260"/>
<feature type="region of interest" description="Disordered" evidence="10">
    <location>
        <begin position="320"/>
        <end position="355"/>
    </location>
</feature>
<dbReference type="GO" id="GO:0005524">
    <property type="term" value="F:ATP binding"/>
    <property type="evidence" value="ECO:0007669"/>
    <property type="project" value="UniProtKB-KW"/>
</dbReference>
<reference evidence="13 14" key="1">
    <citation type="submission" date="2022-03" db="EMBL/GenBank/DDBJ databases">
        <title>Novel taxa within the pig intestine.</title>
        <authorList>
            <person name="Wylensek D."/>
            <person name="Bishof K."/>
            <person name="Afrizal A."/>
            <person name="Clavel T."/>
        </authorList>
    </citation>
    <scope>NUCLEOTIDE SEQUENCE [LARGE SCALE GENOMIC DNA]</scope>
    <source>
        <strain evidence="13 14">CLA-KB-P133</strain>
    </source>
</reference>
<evidence type="ECO:0000256" key="11">
    <source>
        <dbReference type="SAM" id="Phobius"/>
    </source>
</evidence>
<dbReference type="Pfam" id="PF00005">
    <property type="entry name" value="ABC_tran"/>
    <property type="match status" value="1"/>
</dbReference>
<dbReference type="PROSITE" id="PS00211">
    <property type="entry name" value="ABC_TRANSPORTER_1"/>
    <property type="match status" value="1"/>
</dbReference>
<evidence type="ECO:0000313" key="14">
    <source>
        <dbReference type="Proteomes" id="UP001286174"/>
    </source>
</evidence>
<dbReference type="InterPro" id="IPR017911">
    <property type="entry name" value="MacB-like_ATP-bd"/>
</dbReference>
<dbReference type="SMART" id="SM00382">
    <property type="entry name" value="AAA"/>
    <property type="match status" value="1"/>
</dbReference>
<keyword evidence="4 11" id="KW-0812">Transmembrane</keyword>
<keyword evidence="8 11" id="KW-0472">Membrane</keyword>
<accession>A0AB35U260</accession>
<evidence type="ECO:0000256" key="1">
    <source>
        <dbReference type="ARBA" id="ARBA00004429"/>
    </source>
</evidence>
<evidence type="ECO:0000256" key="10">
    <source>
        <dbReference type="SAM" id="MobiDB-lite"/>
    </source>
</evidence>
<evidence type="ECO:0000256" key="5">
    <source>
        <dbReference type="ARBA" id="ARBA00022741"/>
    </source>
</evidence>
<dbReference type="InterPro" id="IPR003439">
    <property type="entry name" value="ABC_transporter-like_ATP-bd"/>
</dbReference>
<organism evidence="13 14">
    <name type="scientific">Grylomicrobium aquisgranensis</name>
    <dbReference type="NCBI Taxonomy" id="2926318"/>
    <lineage>
        <taxon>Bacteria</taxon>
        <taxon>Bacillati</taxon>
        <taxon>Bacillota</taxon>
        <taxon>Erysipelotrichia</taxon>
        <taxon>Erysipelotrichales</taxon>
        <taxon>Erysipelotrichaceae</taxon>
        <taxon>Grylomicrobium</taxon>
    </lineage>
</organism>